<dbReference type="Gene3D" id="1.10.150.20">
    <property type="entry name" value="5' to 3' exonuclease, C-terminal subdomain"/>
    <property type="match status" value="1"/>
</dbReference>
<dbReference type="InterPro" id="IPR036279">
    <property type="entry name" value="5-3_exonuclease_C_sf"/>
</dbReference>
<dbReference type="FunFam" id="1.10.150.20:FF:000009">
    <property type="entry name" value="Flap endonuclease 1"/>
    <property type="match status" value="1"/>
</dbReference>
<dbReference type="InterPro" id="IPR046341">
    <property type="entry name" value="SET_dom_sf"/>
</dbReference>
<evidence type="ECO:0000256" key="16">
    <source>
        <dbReference type="ARBA" id="ARBA00063178"/>
    </source>
</evidence>
<evidence type="ECO:0000313" key="19">
    <source>
        <dbReference type="EMBL" id="CAJ1397589.1"/>
    </source>
</evidence>
<dbReference type="InterPro" id="IPR019974">
    <property type="entry name" value="XPG_CS"/>
</dbReference>
<reference evidence="19" key="1">
    <citation type="submission" date="2023-08" db="EMBL/GenBank/DDBJ databases">
        <authorList>
            <person name="Chen Y."/>
            <person name="Shah S."/>
            <person name="Dougan E. K."/>
            <person name="Thang M."/>
            <person name="Chan C."/>
        </authorList>
    </citation>
    <scope>NUCLEOTIDE SEQUENCE</scope>
</reference>
<dbReference type="InterPro" id="IPR006084">
    <property type="entry name" value="XPG/Rad2"/>
</dbReference>
<dbReference type="Gene3D" id="3.90.1410.10">
    <property type="entry name" value="set domain protein methyltransferase, domain 1"/>
    <property type="match status" value="1"/>
</dbReference>
<name>A0AA36J1W7_9DINO</name>
<dbReference type="GO" id="GO:0017108">
    <property type="term" value="F:5'-flap endonuclease activity"/>
    <property type="evidence" value="ECO:0007669"/>
    <property type="project" value="TreeGrafter"/>
</dbReference>
<dbReference type="SUPFAM" id="SSF82199">
    <property type="entry name" value="SET domain"/>
    <property type="match status" value="1"/>
</dbReference>
<evidence type="ECO:0000256" key="11">
    <source>
        <dbReference type="ARBA" id="ARBA00023128"/>
    </source>
</evidence>
<keyword evidence="2" id="KW-0597">Phosphoprotein</keyword>
<evidence type="ECO:0000256" key="4">
    <source>
        <dbReference type="ARBA" id="ARBA00022722"/>
    </source>
</evidence>
<keyword evidence="5" id="KW-0479">Metal-binding</keyword>
<keyword evidence="20" id="KW-1185">Reference proteome</keyword>
<keyword evidence="11" id="KW-0496">Mitochondrion</keyword>
<keyword evidence="13" id="KW-0539">Nucleus</keyword>
<evidence type="ECO:0000256" key="17">
    <source>
        <dbReference type="SAM" id="MobiDB-lite"/>
    </source>
</evidence>
<dbReference type="InterPro" id="IPR006086">
    <property type="entry name" value="XPG-I_dom"/>
</dbReference>
<dbReference type="GO" id="GO:0046872">
    <property type="term" value="F:metal ion binding"/>
    <property type="evidence" value="ECO:0007669"/>
    <property type="project" value="UniProtKB-KW"/>
</dbReference>
<dbReference type="PANTHER" id="PTHR11081">
    <property type="entry name" value="FLAP ENDONUCLEASE FAMILY MEMBER"/>
    <property type="match status" value="1"/>
</dbReference>
<keyword evidence="12" id="KW-0234">DNA repair</keyword>
<keyword evidence="8" id="KW-0378">Hydrolase</keyword>
<evidence type="ECO:0000256" key="14">
    <source>
        <dbReference type="ARBA" id="ARBA00029382"/>
    </source>
</evidence>
<dbReference type="SUPFAM" id="SSF47807">
    <property type="entry name" value="5' to 3' exonuclease, C-terminal subdomain"/>
    <property type="match status" value="1"/>
</dbReference>
<keyword evidence="4" id="KW-0540">Nuclease</keyword>
<proteinExistence type="inferred from homology"/>
<keyword evidence="6" id="KW-0255">Endonuclease</keyword>
<keyword evidence="9" id="KW-0269">Exonuclease</keyword>
<dbReference type="GO" id="GO:0006260">
    <property type="term" value="P:DNA replication"/>
    <property type="evidence" value="ECO:0007669"/>
    <property type="project" value="UniProtKB-KW"/>
</dbReference>
<comment type="function">
    <text evidence="14">Structure-specific nuclease with 5'-flap endonuclease and 5'-3' exonuclease activities involved in DNA replication and repair. During DNA replication, cleaves the 5'-overhanging flap structure that is generated by displacement synthesis when DNA polymerase encounters the 5'-end of a downstream Okazaki fragment. It enters the flap from the 5'-end and then tracks to cleave the flap base, leaving a nick for ligation. Also involved in the long patch base excision repair (LP-BER) pathway, by cleaving within the apurinic/apyrimidinic (AP) site-terminated flap. Acts as a genome stabilization factor that prevents flaps from equilibrating into structures that lead to duplications and deletions. Also possesses 5'-3' exonuclease activity on nicked or gapped double-stranded DNA, and exhibits RNase H activity. Also involved in replication and repair of rDNA and in repairing mitochondrial DNA.</text>
</comment>
<dbReference type="SMART" id="SM00485">
    <property type="entry name" value="XPGN"/>
    <property type="match status" value="1"/>
</dbReference>
<dbReference type="InterPro" id="IPR008918">
    <property type="entry name" value="HhH2"/>
</dbReference>
<dbReference type="Pfam" id="PF00867">
    <property type="entry name" value="XPG_I"/>
    <property type="match status" value="1"/>
</dbReference>
<feature type="region of interest" description="Disordered" evidence="17">
    <location>
        <begin position="343"/>
        <end position="386"/>
    </location>
</feature>
<evidence type="ECO:0000256" key="9">
    <source>
        <dbReference type="ARBA" id="ARBA00022839"/>
    </source>
</evidence>
<evidence type="ECO:0000256" key="10">
    <source>
        <dbReference type="ARBA" id="ARBA00022842"/>
    </source>
</evidence>
<keyword evidence="7" id="KW-0227">DNA damage</keyword>
<dbReference type="SUPFAM" id="SSF88723">
    <property type="entry name" value="PIN domain-like"/>
    <property type="match status" value="1"/>
</dbReference>
<dbReference type="PRINTS" id="PR00853">
    <property type="entry name" value="XPGRADSUPER"/>
</dbReference>
<organism evidence="19 20">
    <name type="scientific">Effrenium voratum</name>
    <dbReference type="NCBI Taxonomy" id="2562239"/>
    <lineage>
        <taxon>Eukaryota</taxon>
        <taxon>Sar</taxon>
        <taxon>Alveolata</taxon>
        <taxon>Dinophyceae</taxon>
        <taxon>Suessiales</taxon>
        <taxon>Symbiodiniaceae</taxon>
        <taxon>Effrenium</taxon>
    </lineage>
</organism>
<evidence type="ECO:0000256" key="3">
    <source>
        <dbReference type="ARBA" id="ARBA00022705"/>
    </source>
</evidence>
<evidence type="ECO:0000256" key="6">
    <source>
        <dbReference type="ARBA" id="ARBA00022759"/>
    </source>
</evidence>
<dbReference type="AlphaFoldDB" id="A0AA36J1W7"/>
<sequence length="939" mass="103033">MGIKQLGKFLKTNCSSAMNCHTYAGDYKDTTVAIDISPCLYQCMTAMGDTPPGVEPGSERDTSHIAGVFRRTVRLLEAGIKPIFIFDGDAPDMKKSHVLQQREKMRAKSRDQLEEARAAGDEHAVRKHVARLVKTTQRHNDEVMEMLGLMGVPAMQAPGEAECLCATLASAGMAKAAATEDFDALVFGAPRLLRNLHQASASSQLPLVQDICLEKILEGLAFSKQEFVDFCILAGCDYLPTIGKVGIVTAHQLMKKHRSIESILENLDRAKYTVPESWDFASARRCFEPTDLTSLNLDKLKERPVDVIALQALLKDRHSLPADVVNENMRRLMVMKACLPQPRAAPAPPVPDASRGGPPRSGPKPAWRRSARPPATPARGNGENPLRKAFMKATREAAEEASPAKRRRLCATELLRRSFGADLLLPEDTPLADLERLAAEAARSMQADQAAMEGQTVGGVVTARVFPPMAKILTSGQPEEESEGMLALPPSAMSRMDLALWHGLGIWQRGKARHLRSRPAARAVETFQKFWEGFDVQPPWEERVLDVAEVPDKGRGWVARTKVSEGQLLMSVPCIAATEVDMEDEEGWEAELALTLLRRLDELGPKADPRLRVDAEQQALWCGYTATFPDPAGAAFWPKDVLCSLRWPATVEQMLAYSEHIEQSANWVSQTADVSFERACWAVSTVISRSFCVDDVRALIPLADIFNHKPQSSVSWAAKEAAHLTERAVSARAWSLSEDGERYEVRATEDAEAGQEVLICYGEESSAEILAVHGVILAENEADFLELFESPQDLLAAVETLTQRSSLQSRLGLLEESEAPLAIRPGGSEFLLGALQAALCGEDEFQCFAWCGPEAPGILRPLGMPQEREQALRMEALQFLQGLLHRLLSGMQQEAAWEEVEGAGQGGPEMLASRYRLHVKGMLSSALSLAQAETIASQN</sequence>
<evidence type="ECO:0000313" key="20">
    <source>
        <dbReference type="Proteomes" id="UP001178507"/>
    </source>
</evidence>
<comment type="caution">
    <text evidence="19">The sequence shown here is derived from an EMBL/GenBank/DDBJ whole genome shotgun (WGS) entry which is preliminary data.</text>
</comment>
<dbReference type="GO" id="GO:0006281">
    <property type="term" value="P:DNA repair"/>
    <property type="evidence" value="ECO:0007669"/>
    <property type="project" value="UniProtKB-KW"/>
</dbReference>
<dbReference type="PANTHER" id="PTHR11081:SF9">
    <property type="entry name" value="FLAP ENDONUCLEASE 1"/>
    <property type="match status" value="1"/>
</dbReference>
<dbReference type="EMBL" id="CAUJNA010003271">
    <property type="protein sequence ID" value="CAJ1397589.1"/>
    <property type="molecule type" value="Genomic_DNA"/>
</dbReference>
<feature type="domain" description="SET" evidence="18">
    <location>
        <begin position="538"/>
        <end position="762"/>
    </location>
</feature>
<evidence type="ECO:0000256" key="8">
    <source>
        <dbReference type="ARBA" id="ARBA00022801"/>
    </source>
</evidence>
<dbReference type="SMART" id="SM00484">
    <property type="entry name" value="XPGI"/>
    <property type="match status" value="1"/>
</dbReference>
<dbReference type="PROSITE" id="PS50280">
    <property type="entry name" value="SET"/>
    <property type="match status" value="1"/>
</dbReference>
<dbReference type="Gene3D" id="3.40.50.1010">
    <property type="entry name" value="5'-nuclease"/>
    <property type="match status" value="1"/>
</dbReference>
<evidence type="ECO:0000256" key="1">
    <source>
        <dbReference type="ARBA" id="ARBA00001946"/>
    </source>
</evidence>
<dbReference type="PROSITE" id="PS00841">
    <property type="entry name" value="XPG_1"/>
    <property type="match status" value="1"/>
</dbReference>
<dbReference type="SMART" id="SM00279">
    <property type="entry name" value="HhH2"/>
    <property type="match status" value="1"/>
</dbReference>
<evidence type="ECO:0000256" key="13">
    <source>
        <dbReference type="ARBA" id="ARBA00023242"/>
    </source>
</evidence>
<evidence type="ECO:0000256" key="7">
    <source>
        <dbReference type="ARBA" id="ARBA00022763"/>
    </source>
</evidence>
<gene>
    <name evidence="19" type="ORF">EVOR1521_LOCUS21569</name>
</gene>
<dbReference type="InterPro" id="IPR006085">
    <property type="entry name" value="XPG_DNA_repair_N"/>
</dbReference>
<comment type="similarity">
    <text evidence="15">Belongs to the XPG/RAD2 endonuclease family. FEN1 subfamily.</text>
</comment>
<evidence type="ECO:0000256" key="5">
    <source>
        <dbReference type="ARBA" id="ARBA00022723"/>
    </source>
</evidence>
<dbReference type="InterPro" id="IPR001214">
    <property type="entry name" value="SET_dom"/>
</dbReference>
<evidence type="ECO:0000256" key="2">
    <source>
        <dbReference type="ARBA" id="ARBA00022553"/>
    </source>
</evidence>
<dbReference type="FunFam" id="3.40.50.1010:FF:000016">
    <property type="entry name" value="Flap endonuclease 1"/>
    <property type="match status" value="1"/>
</dbReference>
<dbReference type="CDD" id="cd10527">
    <property type="entry name" value="SET_LSMT"/>
    <property type="match status" value="1"/>
</dbReference>
<dbReference type="Proteomes" id="UP001178507">
    <property type="component" value="Unassembled WGS sequence"/>
</dbReference>
<comment type="cofactor">
    <cofactor evidence="1">
        <name>Mg(2+)</name>
        <dbReference type="ChEBI" id="CHEBI:18420"/>
    </cofactor>
</comment>
<evidence type="ECO:0000256" key="12">
    <source>
        <dbReference type="ARBA" id="ARBA00023204"/>
    </source>
</evidence>
<dbReference type="InterPro" id="IPR029060">
    <property type="entry name" value="PIN-like_dom_sf"/>
</dbReference>
<accession>A0AA36J1W7</accession>
<dbReference type="CDD" id="cd09907">
    <property type="entry name" value="H3TH_FEN1-Euk"/>
    <property type="match status" value="1"/>
</dbReference>
<dbReference type="GO" id="GO:0008409">
    <property type="term" value="F:5'-3' exonuclease activity"/>
    <property type="evidence" value="ECO:0007669"/>
    <property type="project" value="TreeGrafter"/>
</dbReference>
<dbReference type="Pfam" id="PF00752">
    <property type="entry name" value="XPG_N"/>
    <property type="match status" value="1"/>
</dbReference>
<keyword evidence="10" id="KW-0460">Magnesium</keyword>
<keyword evidence="3" id="KW-0235">DNA replication</keyword>
<evidence type="ECO:0000256" key="15">
    <source>
        <dbReference type="ARBA" id="ARBA00034726"/>
    </source>
</evidence>
<comment type="subunit">
    <text evidence="16">Interacts with PCNA1 and PCNA2. Three molecules of FEN1 bind to one PCNA trimer with each molecule binding to one PCNA monomer. PCNA stimulates the nuclease activity without altering cleavage specificity.</text>
</comment>
<dbReference type="GO" id="GO:0003677">
    <property type="term" value="F:DNA binding"/>
    <property type="evidence" value="ECO:0007669"/>
    <property type="project" value="InterPro"/>
</dbReference>
<evidence type="ECO:0000259" key="18">
    <source>
        <dbReference type="PROSITE" id="PS50280"/>
    </source>
</evidence>
<protein>
    <recommendedName>
        <fullName evidence="18">SET domain-containing protein</fullName>
    </recommendedName>
</protein>